<accession>A0ABQ3FZL8</accession>
<reference evidence="3" key="1">
    <citation type="journal article" date="2019" name="Int. J. Syst. Evol. Microbiol.">
        <title>The Global Catalogue of Microorganisms (GCM) 10K type strain sequencing project: providing services to taxonomists for standard genome sequencing and annotation.</title>
        <authorList>
            <consortium name="The Broad Institute Genomics Platform"/>
            <consortium name="The Broad Institute Genome Sequencing Center for Infectious Disease"/>
            <person name="Wu L."/>
            <person name="Ma J."/>
        </authorList>
    </citation>
    <scope>NUCLEOTIDE SEQUENCE [LARGE SCALE GENOMIC DNA]</scope>
    <source>
        <strain evidence="3">KCTC 23314</strain>
    </source>
</reference>
<sequence length="211" mass="22721">MQATAGGSDSPLAAPFSATMTPAAAPAIAQLAASAAPPAGAQPLVFGWISVPLLTVLILACSATVAFIGLSFTLLASRADTFRHLRVGFNALRATMPARFWTLTEMPEPAQFAQLTKYWQYAFDEWVITRELNPIVFGRLWRAYYRDVIRVSCKSPVMVVALFQAAEGATAPVDFKFIALVLGPRFTDPAVLARAKQLAQEHRIAVPAGCP</sequence>
<keyword evidence="1" id="KW-0472">Membrane</keyword>
<gene>
    <name evidence="2" type="ORF">GCM10007320_16140</name>
</gene>
<evidence type="ECO:0000313" key="2">
    <source>
        <dbReference type="EMBL" id="GHC76958.1"/>
    </source>
</evidence>
<keyword evidence="3" id="KW-1185">Reference proteome</keyword>
<protein>
    <submittedName>
        <fullName evidence="2">Uncharacterized protein</fullName>
    </submittedName>
</protein>
<keyword evidence="1" id="KW-0812">Transmembrane</keyword>
<evidence type="ECO:0000313" key="3">
    <source>
        <dbReference type="Proteomes" id="UP000626210"/>
    </source>
</evidence>
<proteinExistence type="predicted"/>
<feature type="transmembrane region" description="Helical" evidence="1">
    <location>
        <begin position="51"/>
        <end position="76"/>
    </location>
</feature>
<organism evidence="2 3">
    <name type="scientific">Pseudorhodoferax aquiterrae</name>
    <dbReference type="NCBI Taxonomy" id="747304"/>
    <lineage>
        <taxon>Bacteria</taxon>
        <taxon>Pseudomonadati</taxon>
        <taxon>Pseudomonadota</taxon>
        <taxon>Betaproteobacteria</taxon>
        <taxon>Burkholderiales</taxon>
        <taxon>Comamonadaceae</taxon>
    </lineage>
</organism>
<keyword evidence="1" id="KW-1133">Transmembrane helix</keyword>
<dbReference type="EMBL" id="BMYK01000004">
    <property type="protein sequence ID" value="GHC76958.1"/>
    <property type="molecule type" value="Genomic_DNA"/>
</dbReference>
<dbReference type="Proteomes" id="UP000626210">
    <property type="component" value="Unassembled WGS sequence"/>
</dbReference>
<evidence type="ECO:0000256" key="1">
    <source>
        <dbReference type="SAM" id="Phobius"/>
    </source>
</evidence>
<name>A0ABQ3FZL8_9BURK</name>
<comment type="caution">
    <text evidence="2">The sequence shown here is derived from an EMBL/GenBank/DDBJ whole genome shotgun (WGS) entry which is preliminary data.</text>
</comment>